<reference evidence="1" key="1">
    <citation type="submission" date="2016-10" db="EMBL/GenBank/DDBJ databases">
        <authorList>
            <person name="de Groot N.N."/>
        </authorList>
    </citation>
    <scope>NUCLEOTIDE SEQUENCE</scope>
</reference>
<proteinExistence type="predicted"/>
<gene>
    <name evidence="1" type="ORF">MNB_SV-9-1491</name>
</gene>
<dbReference type="SUPFAM" id="SSF56112">
    <property type="entry name" value="Protein kinase-like (PK-like)"/>
    <property type="match status" value="1"/>
</dbReference>
<accession>A0A1W1C7G7</accession>
<protein>
    <recommendedName>
        <fullName evidence="2">Protein kinase domain-containing protein</fullName>
    </recommendedName>
</protein>
<dbReference type="AlphaFoldDB" id="A0A1W1C7G7"/>
<organism evidence="1">
    <name type="scientific">hydrothermal vent metagenome</name>
    <dbReference type="NCBI Taxonomy" id="652676"/>
    <lineage>
        <taxon>unclassified sequences</taxon>
        <taxon>metagenomes</taxon>
        <taxon>ecological metagenomes</taxon>
    </lineage>
</organism>
<evidence type="ECO:0008006" key="2">
    <source>
        <dbReference type="Google" id="ProtNLM"/>
    </source>
</evidence>
<sequence length="249" mass="30174">MKYKINSELKDYKKSLLNIEELFNSSQNIIYSGRNIIKNIKIDNKLWSVKSFSKPKNINKIIYSFIRDSKAKRSFEYSLKISKFVPEPLGYVEIYNKRILTNSYFISKSFNYDFTIREILFKKLNHKKIEILKSFARFSYELHQNNIEHLDYSPGNILIKKDKKRYIFKIVDVNRMKFHSLDLQQRAINFSKVWLRDEDMEIVIKEYAKIASFNYNEMLKFALYHSRQHKYNANFKKKLKDRIKNVRNK</sequence>
<dbReference type="EMBL" id="FPHG01000048">
    <property type="protein sequence ID" value="SFV61699.1"/>
    <property type="molecule type" value="Genomic_DNA"/>
</dbReference>
<dbReference type="InterPro" id="IPR011009">
    <property type="entry name" value="Kinase-like_dom_sf"/>
</dbReference>
<dbReference type="Gene3D" id="1.10.510.10">
    <property type="entry name" value="Transferase(Phosphotransferase) domain 1"/>
    <property type="match status" value="1"/>
</dbReference>
<evidence type="ECO:0000313" key="1">
    <source>
        <dbReference type="EMBL" id="SFV61699.1"/>
    </source>
</evidence>
<name>A0A1W1C7G7_9ZZZZ</name>